<accession>A0A4U0RFY9</accession>
<reference evidence="1 2" key="1">
    <citation type="submission" date="2019-04" db="EMBL/GenBank/DDBJ databases">
        <title>Streptomyces oryziradicis sp. nov., a novel actinomycete isolated from rhizosphere soil of rice (Oryza sativa L.).</title>
        <authorList>
            <person name="Li C."/>
        </authorList>
    </citation>
    <scope>NUCLEOTIDE SEQUENCE [LARGE SCALE GENOMIC DNA]</scope>
    <source>
        <strain evidence="1 2">NEAU-C40</strain>
    </source>
</reference>
<gene>
    <name evidence="1" type="ORF">FCI23_53725</name>
</gene>
<sequence>MSEQETPWVGDQVHDEDAGREAIVTNVINGTYYLRPLVGGGQWENENPERLRITVPRRDRTDR</sequence>
<evidence type="ECO:0000313" key="2">
    <source>
        <dbReference type="Proteomes" id="UP000305778"/>
    </source>
</evidence>
<organism evidence="1 2">
    <name type="scientific">Actinacidiphila oryziradicis</name>
    <dbReference type="NCBI Taxonomy" id="2571141"/>
    <lineage>
        <taxon>Bacteria</taxon>
        <taxon>Bacillati</taxon>
        <taxon>Actinomycetota</taxon>
        <taxon>Actinomycetes</taxon>
        <taxon>Kitasatosporales</taxon>
        <taxon>Streptomycetaceae</taxon>
        <taxon>Actinacidiphila</taxon>
    </lineage>
</organism>
<dbReference type="RefSeq" id="WP_136731474.1">
    <property type="nucleotide sequence ID" value="NZ_SUMC01000223.1"/>
</dbReference>
<protein>
    <submittedName>
        <fullName evidence="1">Uncharacterized protein</fullName>
    </submittedName>
</protein>
<keyword evidence="2" id="KW-1185">Reference proteome</keyword>
<dbReference type="EMBL" id="SUMC01000223">
    <property type="protein sequence ID" value="TJZ94433.1"/>
    <property type="molecule type" value="Genomic_DNA"/>
</dbReference>
<dbReference type="AlphaFoldDB" id="A0A4U0RFY9"/>
<dbReference type="OrthoDB" id="4260303at2"/>
<comment type="caution">
    <text evidence="1">The sequence shown here is derived from an EMBL/GenBank/DDBJ whole genome shotgun (WGS) entry which is preliminary data.</text>
</comment>
<name>A0A4U0RFY9_9ACTN</name>
<evidence type="ECO:0000313" key="1">
    <source>
        <dbReference type="EMBL" id="TJZ94433.1"/>
    </source>
</evidence>
<proteinExistence type="predicted"/>
<dbReference type="Proteomes" id="UP000305778">
    <property type="component" value="Unassembled WGS sequence"/>
</dbReference>